<organism evidence="1 2">
    <name type="scientific">Mycena chlorophos</name>
    <name type="common">Agaric fungus</name>
    <name type="synonym">Agaricus chlorophos</name>
    <dbReference type="NCBI Taxonomy" id="658473"/>
    <lineage>
        <taxon>Eukaryota</taxon>
        <taxon>Fungi</taxon>
        <taxon>Dikarya</taxon>
        <taxon>Basidiomycota</taxon>
        <taxon>Agaricomycotina</taxon>
        <taxon>Agaricomycetes</taxon>
        <taxon>Agaricomycetidae</taxon>
        <taxon>Agaricales</taxon>
        <taxon>Marasmiineae</taxon>
        <taxon>Mycenaceae</taxon>
        <taxon>Mycena</taxon>
    </lineage>
</organism>
<gene>
    <name evidence="1" type="ORF">MCHLO_02740</name>
</gene>
<dbReference type="EMBL" id="DF840839">
    <property type="protein sequence ID" value="GAT45149.1"/>
    <property type="molecule type" value="Genomic_DNA"/>
</dbReference>
<sequence length="142" mass="14663">MDAFNTDIFVALMGVPASSSCSAAASASAKTTLLSSLPVQMHASTDDAGATLCFGPVSAEPAAIDGTHGASRAGVSSTRAPYIASSNSLIFASRPLPLAAHAHVPSRYPNEPFDLPIQSFTKECEPLLLVRQDFSRAIVTVA</sequence>
<accession>A0ABQ0L1W6</accession>
<reference evidence="1" key="1">
    <citation type="submission" date="2014-09" db="EMBL/GenBank/DDBJ databases">
        <title>Genome sequence of the luminous mushroom Mycena chlorophos for searching fungal bioluminescence genes.</title>
        <authorList>
            <person name="Tanaka Y."/>
            <person name="Kasuga D."/>
            <person name="Oba Y."/>
            <person name="Hase S."/>
            <person name="Sato K."/>
            <person name="Oba Y."/>
            <person name="Sakakibara Y."/>
        </authorList>
    </citation>
    <scope>NUCLEOTIDE SEQUENCE</scope>
</reference>
<name>A0ABQ0L1W6_MYCCL</name>
<keyword evidence="2" id="KW-1185">Reference proteome</keyword>
<dbReference type="Proteomes" id="UP000815677">
    <property type="component" value="Unassembled WGS sequence"/>
</dbReference>
<protein>
    <submittedName>
        <fullName evidence="1">Uncharacterized protein</fullName>
    </submittedName>
</protein>
<proteinExistence type="predicted"/>
<evidence type="ECO:0000313" key="1">
    <source>
        <dbReference type="EMBL" id="GAT45149.1"/>
    </source>
</evidence>
<evidence type="ECO:0000313" key="2">
    <source>
        <dbReference type="Proteomes" id="UP000815677"/>
    </source>
</evidence>